<dbReference type="NCBIfam" id="TIGR01691">
    <property type="entry name" value="enolase-ppase"/>
    <property type="match status" value="1"/>
</dbReference>
<keyword evidence="4" id="KW-0479">Metal-binding</keyword>
<dbReference type="KEGG" id="ahm:TL08_12710"/>
<keyword evidence="3 4" id="KW-0486">Methionine biosynthesis</keyword>
<evidence type="ECO:0000313" key="6">
    <source>
        <dbReference type="Proteomes" id="UP000095210"/>
    </source>
</evidence>
<organism evidence="5 6">
    <name type="scientific">Actinoalloteichus hymeniacidonis</name>
    <dbReference type="NCBI Taxonomy" id="340345"/>
    <lineage>
        <taxon>Bacteria</taxon>
        <taxon>Bacillati</taxon>
        <taxon>Actinomycetota</taxon>
        <taxon>Actinomycetes</taxon>
        <taxon>Pseudonocardiales</taxon>
        <taxon>Pseudonocardiaceae</taxon>
        <taxon>Actinoalloteichus</taxon>
    </lineage>
</organism>
<dbReference type="RefSeq" id="WP_069849085.1">
    <property type="nucleotide sequence ID" value="NZ_CP014859.1"/>
</dbReference>
<keyword evidence="4" id="KW-0460">Magnesium</keyword>
<comment type="pathway">
    <text evidence="4">Amino-acid biosynthesis; L-methionine biosynthesis via salvage pathway; L-methionine from S-methyl-5-thio-alpha-D-ribose 1-phosphate: step 3/6.</text>
</comment>
<dbReference type="Proteomes" id="UP000095210">
    <property type="component" value="Chromosome"/>
</dbReference>
<dbReference type="SFLD" id="SFLDG01129">
    <property type="entry name" value="C1.5:_HAD__Beta-PGM__Phosphata"/>
    <property type="match status" value="1"/>
</dbReference>
<dbReference type="GO" id="GO:0043715">
    <property type="term" value="F:2,3-diketo-5-methylthiopentyl-1-phosphate enolase activity"/>
    <property type="evidence" value="ECO:0007669"/>
    <property type="project" value="UniProtKB-UniRule"/>
</dbReference>
<sequence length="246" mass="26593">MTGSLRARWVVVDIEGTLTATSQVHVVLYDYARPRLGPWIDAHPEDERVRRAVADTKAEGGLSADASTAEVVAVLHSWMDADRKAAPLKALQGLIWEQGYARRELISRYFPDAFPALRRWRESGVDLAVFSSGSVAGQIASFSHSTDGDVTGLFEHHFDTVNAGPKREAPSYRAIAAGLGDPRPEEIVFLSDVPAELHAAAEAGWQTVGLARPGEPFADADFAPHRAVESFDEIHIVPVGGGDTDV</sequence>
<accession>A0AAC9HQB5</accession>
<dbReference type="GO" id="GO:0019509">
    <property type="term" value="P:L-methionine salvage from methylthioadenosine"/>
    <property type="evidence" value="ECO:0007669"/>
    <property type="project" value="UniProtKB-UniRule"/>
</dbReference>
<dbReference type="PANTHER" id="PTHR20371">
    <property type="entry name" value="ENOLASE-PHOSPHATASE E1"/>
    <property type="match status" value="1"/>
</dbReference>
<dbReference type="InterPro" id="IPR023943">
    <property type="entry name" value="Enolase-ppase_E1"/>
</dbReference>
<comment type="similarity">
    <text evidence="4">Belongs to the HAD-like hydrolase superfamily. MasA/MtnC family.</text>
</comment>
<dbReference type="Gene3D" id="1.10.720.60">
    <property type="match status" value="1"/>
</dbReference>
<keyword evidence="6" id="KW-1185">Reference proteome</keyword>
<dbReference type="InterPro" id="IPR036412">
    <property type="entry name" value="HAD-like_sf"/>
</dbReference>
<dbReference type="SUPFAM" id="SSF56784">
    <property type="entry name" value="HAD-like"/>
    <property type="match status" value="1"/>
</dbReference>
<dbReference type="SFLD" id="SFLDS00003">
    <property type="entry name" value="Haloacid_Dehalogenase"/>
    <property type="match status" value="1"/>
</dbReference>
<proteinExistence type="inferred from homology"/>
<comment type="catalytic activity">
    <reaction evidence="4">
        <text>5-methylsulfanyl-2,3-dioxopentyl phosphate + H2O = 1,2-dihydroxy-5-(methylsulfanyl)pent-1-en-3-one + phosphate</text>
        <dbReference type="Rhea" id="RHEA:21700"/>
        <dbReference type="ChEBI" id="CHEBI:15377"/>
        <dbReference type="ChEBI" id="CHEBI:43474"/>
        <dbReference type="ChEBI" id="CHEBI:49252"/>
        <dbReference type="ChEBI" id="CHEBI:58828"/>
        <dbReference type="EC" id="3.1.3.77"/>
    </reaction>
</comment>
<dbReference type="GO" id="GO:0000287">
    <property type="term" value="F:magnesium ion binding"/>
    <property type="evidence" value="ECO:0007669"/>
    <property type="project" value="UniProtKB-UniRule"/>
</dbReference>
<gene>
    <name evidence="4" type="primary">mtnC</name>
    <name evidence="5" type="ORF">TL08_12710</name>
</gene>
<comment type="subunit">
    <text evidence="4">Monomer.</text>
</comment>
<comment type="function">
    <text evidence="4">Bifunctional enzyme that catalyzes the enolization of 2,3-diketo-5-methylthiopentyl-1-phosphate (DK-MTP-1-P) into the intermediate 2-hydroxy-3-keto-5-methylthiopentenyl-1-phosphate (HK-MTPenyl-1-P), which is then dephosphorylated to form the acireductone 1,2-dihydroxy-3-keto-5-methylthiopentene (DHK-MTPene).</text>
</comment>
<dbReference type="EMBL" id="CP014859">
    <property type="protein sequence ID" value="AOS63356.1"/>
    <property type="molecule type" value="Genomic_DNA"/>
</dbReference>
<dbReference type="Gene3D" id="3.40.50.1000">
    <property type="entry name" value="HAD superfamily/HAD-like"/>
    <property type="match status" value="1"/>
</dbReference>
<dbReference type="EC" id="3.1.3.77" evidence="4"/>
<dbReference type="Pfam" id="PF00702">
    <property type="entry name" value="Hydrolase"/>
    <property type="match status" value="1"/>
</dbReference>
<evidence type="ECO:0000256" key="3">
    <source>
        <dbReference type="ARBA" id="ARBA00023167"/>
    </source>
</evidence>
<evidence type="ECO:0000256" key="4">
    <source>
        <dbReference type="HAMAP-Rule" id="MF_01681"/>
    </source>
</evidence>
<dbReference type="GO" id="GO:0043716">
    <property type="term" value="F:2-hydroxy-3-keto-5-methylthiopentenyl-1-phosphate phosphatase activity"/>
    <property type="evidence" value="ECO:0007669"/>
    <property type="project" value="UniProtKB-UniRule"/>
</dbReference>
<evidence type="ECO:0000313" key="5">
    <source>
        <dbReference type="EMBL" id="AOS63356.1"/>
    </source>
</evidence>
<reference evidence="6" key="1">
    <citation type="submission" date="2016-03" db="EMBL/GenBank/DDBJ databases">
        <title>Complete genome sequence of the type strain Actinoalloteichus hymeniacidonis DSM 45092.</title>
        <authorList>
            <person name="Schaffert L."/>
            <person name="Albersmeier A."/>
            <person name="Winkler A."/>
            <person name="Kalinowski J."/>
            <person name="Zotchev S."/>
            <person name="Ruckert C."/>
        </authorList>
    </citation>
    <scope>NUCLEOTIDE SEQUENCE [LARGE SCALE GENOMIC DNA]</scope>
    <source>
        <strain evidence="6">HPA177(T) (DSM 45092(T))</strain>
    </source>
</reference>
<dbReference type="SFLD" id="SFLDG01133">
    <property type="entry name" value="C1.5.4:_Enolase-phosphatase_Li"/>
    <property type="match status" value="1"/>
</dbReference>
<dbReference type="CDD" id="cd01629">
    <property type="entry name" value="HAD_EP"/>
    <property type="match status" value="1"/>
</dbReference>
<dbReference type="GO" id="GO:0043874">
    <property type="term" value="F:acireductone synthase activity"/>
    <property type="evidence" value="ECO:0007669"/>
    <property type="project" value="UniProtKB-EC"/>
</dbReference>
<evidence type="ECO:0000256" key="1">
    <source>
        <dbReference type="ARBA" id="ARBA00022605"/>
    </source>
</evidence>
<name>A0AAC9HQB5_9PSEU</name>
<dbReference type="AlphaFoldDB" id="A0AAC9HQB5"/>
<dbReference type="PANTHER" id="PTHR20371:SF1">
    <property type="entry name" value="ENOLASE-PHOSPHATASE E1"/>
    <property type="match status" value="1"/>
</dbReference>
<dbReference type="HAMAP" id="MF_01681">
    <property type="entry name" value="Salvage_MtnC"/>
    <property type="match status" value="1"/>
</dbReference>
<keyword evidence="1 4" id="KW-0028">Amino-acid biosynthesis</keyword>
<comment type="pathway">
    <text evidence="4">Amino-acid biosynthesis; L-methionine biosynthesis via salvage pathway; L-methionine from S-methyl-5-thio-alpha-D-ribose 1-phosphate: step 4/6.</text>
</comment>
<comment type="cofactor">
    <cofactor evidence="4">
        <name>Mg(2+)</name>
        <dbReference type="ChEBI" id="CHEBI:18420"/>
    </cofactor>
    <text evidence="4">Binds 1 Mg(2+) ion per subunit.</text>
</comment>
<keyword evidence="2 4" id="KW-0378">Hydrolase</keyword>
<dbReference type="InterPro" id="IPR023214">
    <property type="entry name" value="HAD_sf"/>
</dbReference>
<evidence type="ECO:0000256" key="2">
    <source>
        <dbReference type="ARBA" id="ARBA00022801"/>
    </source>
</evidence>
<protein>
    <recommendedName>
        <fullName evidence="4">Enolase-phosphatase E1</fullName>
        <ecNumber evidence="4">3.1.3.77</ecNumber>
    </recommendedName>
    <alternativeName>
        <fullName evidence="4">2,3-diketo-5-methylthio-1-phosphopentane phosphatase</fullName>
    </alternativeName>
</protein>